<protein>
    <submittedName>
        <fullName evidence="3">Retinol dehydrogenase 12</fullName>
    </submittedName>
</protein>
<accession>A0A8J4YGV8</accession>
<evidence type="ECO:0000256" key="2">
    <source>
        <dbReference type="RuleBase" id="RU000363"/>
    </source>
</evidence>
<keyword evidence="1" id="KW-0560">Oxidoreductase</keyword>
<dbReference type="PANTHER" id="PTHR43157">
    <property type="entry name" value="PHOSPHATIDYLINOSITOL-GLYCAN BIOSYNTHESIS CLASS F PROTEIN-RELATED"/>
    <property type="match status" value="1"/>
</dbReference>
<dbReference type="SUPFAM" id="SSF51735">
    <property type="entry name" value="NAD(P)-binding Rossmann-fold domains"/>
    <property type="match status" value="1"/>
</dbReference>
<dbReference type="AlphaFoldDB" id="A0A8J4YGV8"/>
<evidence type="ECO:0000313" key="4">
    <source>
        <dbReference type="Proteomes" id="UP000770661"/>
    </source>
</evidence>
<dbReference type="GO" id="GO:0016491">
    <property type="term" value="F:oxidoreductase activity"/>
    <property type="evidence" value="ECO:0007669"/>
    <property type="project" value="UniProtKB-KW"/>
</dbReference>
<organism evidence="3 4">
    <name type="scientific">Chionoecetes opilio</name>
    <name type="common">Atlantic snow crab</name>
    <name type="synonym">Cancer opilio</name>
    <dbReference type="NCBI Taxonomy" id="41210"/>
    <lineage>
        <taxon>Eukaryota</taxon>
        <taxon>Metazoa</taxon>
        <taxon>Ecdysozoa</taxon>
        <taxon>Arthropoda</taxon>
        <taxon>Crustacea</taxon>
        <taxon>Multicrustacea</taxon>
        <taxon>Malacostraca</taxon>
        <taxon>Eumalacostraca</taxon>
        <taxon>Eucarida</taxon>
        <taxon>Decapoda</taxon>
        <taxon>Pleocyemata</taxon>
        <taxon>Brachyura</taxon>
        <taxon>Eubrachyura</taxon>
        <taxon>Majoidea</taxon>
        <taxon>Majidae</taxon>
        <taxon>Chionoecetes</taxon>
    </lineage>
</organism>
<comment type="caution">
    <text evidence="3">The sequence shown here is derived from an EMBL/GenBank/DDBJ whole genome shotgun (WGS) entry which is preliminary data.</text>
</comment>
<dbReference type="Pfam" id="PF00106">
    <property type="entry name" value="adh_short"/>
    <property type="match status" value="1"/>
</dbReference>
<dbReference type="OrthoDB" id="191139at2759"/>
<gene>
    <name evidence="3" type="primary">RDH12_3</name>
    <name evidence="3" type="ORF">GWK47_033857</name>
</gene>
<name>A0A8J4YGV8_CHIOP</name>
<evidence type="ECO:0000313" key="3">
    <source>
        <dbReference type="EMBL" id="KAG0727808.1"/>
    </source>
</evidence>
<dbReference type="PRINTS" id="PR00080">
    <property type="entry name" value="SDRFAMILY"/>
</dbReference>
<dbReference type="InterPro" id="IPR036291">
    <property type="entry name" value="NAD(P)-bd_dom_sf"/>
</dbReference>
<comment type="similarity">
    <text evidence="2">Belongs to the short-chain dehydrogenases/reductases (SDR) family.</text>
</comment>
<keyword evidence="4" id="KW-1185">Reference proteome</keyword>
<dbReference type="InterPro" id="IPR002347">
    <property type="entry name" value="SDR_fam"/>
</dbReference>
<reference evidence="3" key="1">
    <citation type="submission" date="2020-07" db="EMBL/GenBank/DDBJ databases">
        <title>The High-quality genome of the commercially important snow crab, Chionoecetes opilio.</title>
        <authorList>
            <person name="Jeong J.-H."/>
            <person name="Ryu S."/>
        </authorList>
    </citation>
    <scope>NUCLEOTIDE SEQUENCE</scope>
    <source>
        <strain evidence="3">MADBK_172401_WGS</strain>
        <tissue evidence="3">Digestive gland</tissue>
    </source>
</reference>
<dbReference type="Proteomes" id="UP000770661">
    <property type="component" value="Unassembled WGS sequence"/>
</dbReference>
<dbReference type="EMBL" id="JACEEZ010002964">
    <property type="protein sequence ID" value="KAG0727808.1"/>
    <property type="molecule type" value="Genomic_DNA"/>
</dbReference>
<proteinExistence type="inferred from homology"/>
<evidence type="ECO:0000256" key="1">
    <source>
        <dbReference type="ARBA" id="ARBA00023002"/>
    </source>
</evidence>
<dbReference type="PRINTS" id="PR00081">
    <property type="entry name" value="GDHRDH"/>
</dbReference>
<sequence length="372" mass="40753">MIPLGLDNLAAAVNPKWVTARYFTEGWGTFFKEELYTLAILNLLVGLVGFVLGHSITCTALHMAVVVVARRVMAGGFCCSSKKLDGQTIVVTGCNVGIGRATVRDLSLRGARVVMACRDTHMADKVAAEIRRETGGDLVAMKLDLASLASVRSFAAELRANIGEIHMLINNAGVMFCPYKKTEDGFEMQMGTNHLGHFLLTNLLLPLMTHSQPARIINVSSLGHAGGIIPLEDMNYEKSYNKYEAYFNSKLANILFTRQLAKKLKGSNIQVFSLHPGSVQSNLSRHIVNKGNLPTGRLSALLMKTTVEGIQTTLYCALEAQQQEPYYYSDCNIAFTIKAARDDALAERLWLVSEEMVGLSKTSELSPDSKTQ</sequence>
<dbReference type="Gene3D" id="3.40.50.720">
    <property type="entry name" value="NAD(P)-binding Rossmann-like Domain"/>
    <property type="match status" value="1"/>
</dbReference>
<dbReference type="PANTHER" id="PTHR43157:SF27">
    <property type="entry name" value="RETINOL DEHYDROGENASE 12, LIKE"/>
    <property type="match status" value="1"/>
</dbReference>